<dbReference type="PANTHER" id="PTHR33928">
    <property type="entry name" value="POLYGALACTURONASE QRT3"/>
    <property type="match status" value="1"/>
</dbReference>
<name>A0A2T3B0B4_AMORE</name>
<protein>
    <submittedName>
        <fullName evidence="3">Glycoside hydrolase family 55 protein</fullName>
    </submittedName>
</protein>
<dbReference type="InterPro" id="IPR039279">
    <property type="entry name" value="QRT3-like"/>
</dbReference>
<feature type="domain" description="Rhamnogalacturonase A/B/Epimerase-like pectate lyase" evidence="2">
    <location>
        <begin position="414"/>
        <end position="483"/>
    </location>
</feature>
<dbReference type="FunFam" id="2.160.20.10:FF:000023">
    <property type="entry name" value="Exo-beta-1,3-glucanase Exg0"/>
    <property type="match status" value="1"/>
</dbReference>
<feature type="signal peptide" evidence="1">
    <location>
        <begin position="1"/>
        <end position="21"/>
    </location>
</feature>
<dbReference type="GO" id="GO:0004650">
    <property type="term" value="F:polygalacturonase activity"/>
    <property type="evidence" value="ECO:0007669"/>
    <property type="project" value="InterPro"/>
</dbReference>
<dbReference type="STRING" id="857342.A0A2T3B0B4"/>
<dbReference type="CDD" id="cd23668">
    <property type="entry name" value="GH55_beta13glucanase-like"/>
    <property type="match status" value="1"/>
</dbReference>
<dbReference type="RefSeq" id="XP_024720342.1">
    <property type="nucleotide sequence ID" value="XM_024865798.1"/>
</dbReference>
<proteinExistence type="predicted"/>
<evidence type="ECO:0000313" key="4">
    <source>
        <dbReference type="Proteomes" id="UP000241818"/>
    </source>
</evidence>
<keyword evidence="3" id="KW-0378">Hydrolase</keyword>
<dbReference type="InterPro" id="IPR012334">
    <property type="entry name" value="Pectin_lyas_fold"/>
</dbReference>
<accession>A0A2T3B0B4</accession>
<keyword evidence="1" id="KW-0732">Signal</keyword>
<dbReference type="InterPro" id="IPR024535">
    <property type="entry name" value="RHGA/B-epi-like_pectate_lyase"/>
</dbReference>
<gene>
    <name evidence="3" type="ORF">M430DRAFT_28561</name>
</gene>
<dbReference type="InterPro" id="IPR011050">
    <property type="entry name" value="Pectin_lyase_fold/virulence"/>
</dbReference>
<dbReference type="OrthoDB" id="1046782at2759"/>
<dbReference type="FunFam" id="2.160.20.10:FF:000026">
    <property type="entry name" value="Exo-beta-1,3-glucanase Exg0"/>
    <property type="match status" value="1"/>
</dbReference>
<evidence type="ECO:0000313" key="3">
    <source>
        <dbReference type="EMBL" id="PSS16834.1"/>
    </source>
</evidence>
<dbReference type="Gene3D" id="2.160.20.10">
    <property type="entry name" value="Single-stranded right-handed beta-helix, Pectin lyase-like"/>
    <property type="match status" value="2"/>
</dbReference>
<dbReference type="Pfam" id="PF12708">
    <property type="entry name" value="Pect-lyase_RHGA_epim"/>
    <property type="match status" value="2"/>
</dbReference>
<sequence>MATFSIFALFVALRLFLLVSSAPTPPSVGVGISIGAADSTYWLASIERQGTVAFGASDYKVFRNVKDYGAAGDGTTDDTDAINSAITDGARCGQGCDSSTVTPAIIYFPPGTYSISAPLIQYYYTQFIGDAVSLPTIKATPGFTGMALIDSDPYTSTGANWYTNQNNFFRQIRNFIIDTTAMPVTSGAGIHWQVAQATSLQNIVFNMRTDGGTSNAQQGIFMDNGSGGFMTDLTFNGGKYGAFFGNQQFTTRNLTFNKCQTAVYMNWNWAWTLSGLTINNCNIGVDMSNGGTSGQTVGSVLLVDSTISNTPIGVSTAYSTNEGATNGTLIIDNVDMSENVPVAVSEASTNSTILAGNAKIASWAQGRQYDGTNSGTAVQKPQTAPKKPAALLDSSGNVFTRSKPQYETEPVSAFLSVKSAGAKGDGVTDDTAAIQALFNKASSSDIVYFDHGAYVVTSTIKVPKNIRITGEIWPIIMAGGTAFQDQSNPTPVFQVGQPGDTGSVEISDLIFETLGPQPGAIMVEWNVAEASQGSVGMWDVHMRIGGSAGTKLQSDTCAKNPNVTAAANPDCEGAFLLLHVTSKASIYLENNWFWVADHELDLSDHSQINIFNGRGVLIGSDEGPVWMYGTSSEHSVLYNYQVANASNVYMALIQTETPYFQSNPDASSPFTSNSAYSDPVFSGTPSANKAWGLRIVDSEDVFIFGAGLYSFFDNYSQTCLDTESCQENMVSLENSGNIHLYGLSTKASTNMVTVDGSSAALDSDNRNTFCATISIFELADSTGTKC</sequence>
<evidence type="ECO:0000259" key="2">
    <source>
        <dbReference type="Pfam" id="PF12708"/>
    </source>
</evidence>
<organism evidence="3 4">
    <name type="scientific">Amorphotheca resinae ATCC 22711</name>
    <dbReference type="NCBI Taxonomy" id="857342"/>
    <lineage>
        <taxon>Eukaryota</taxon>
        <taxon>Fungi</taxon>
        <taxon>Dikarya</taxon>
        <taxon>Ascomycota</taxon>
        <taxon>Pezizomycotina</taxon>
        <taxon>Leotiomycetes</taxon>
        <taxon>Helotiales</taxon>
        <taxon>Amorphothecaceae</taxon>
        <taxon>Amorphotheca</taxon>
    </lineage>
</organism>
<dbReference type="InParanoid" id="A0A2T3B0B4"/>
<dbReference type="EMBL" id="KZ679012">
    <property type="protein sequence ID" value="PSS16834.1"/>
    <property type="molecule type" value="Genomic_DNA"/>
</dbReference>
<keyword evidence="4" id="KW-1185">Reference proteome</keyword>
<reference evidence="3 4" key="1">
    <citation type="journal article" date="2018" name="New Phytol.">
        <title>Comparative genomics and transcriptomics depict ericoid mycorrhizal fungi as versatile saprotrophs and plant mutualists.</title>
        <authorList>
            <person name="Martino E."/>
            <person name="Morin E."/>
            <person name="Grelet G.A."/>
            <person name="Kuo A."/>
            <person name="Kohler A."/>
            <person name="Daghino S."/>
            <person name="Barry K.W."/>
            <person name="Cichocki N."/>
            <person name="Clum A."/>
            <person name="Dockter R.B."/>
            <person name="Hainaut M."/>
            <person name="Kuo R.C."/>
            <person name="LaButti K."/>
            <person name="Lindahl B.D."/>
            <person name="Lindquist E.A."/>
            <person name="Lipzen A."/>
            <person name="Khouja H.R."/>
            <person name="Magnuson J."/>
            <person name="Murat C."/>
            <person name="Ohm R.A."/>
            <person name="Singer S.W."/>
            <person name="Spatafora J.W."/>
            <person name="Wang M."/>
            <person name="Veneault-Fourrey C."/>
            <person name="Henrissat B."/>
            <person name="Grigoriev I.V."/>
            <person name="Martin F.M."/>
            <person name="Perotto S."/>
        </authorList>
    </citation>
    <scope>NUCLEOTIDE SEQUENCE [LARGE SCALE GENOMIC DNA]</scope>
    <source>
        <strain evidence="3 4">ATCC 22711</strain>
    </source>
</reference>
<dbReference type="Proteomes" id="UP000241818">
    <property type="component" value="Unassembled WGS sequence"/>
</dbReference>
<feature type="chain" id="PRO_5015668472" evidence="1">
    <location>
        <begin position="22"/>
        <end position="786"/>
    </location>
</feature>
<dbReference type="AlphaFoldDB" id="A0A2T3B0B4"/>
<dbReference type="SUPFAM" id="SSF51126">
    <property type="entry name" value="Pectin lyase-like"/>
    <property type="match status" value="2"/>
</dbReference>
<feature type="domain" description="Rhamnogalacturonase A/B/Epimerase-like pectate lyase" evidence="2">
    <location>
        <begin position="62"/>
        <end position="286"/>
    </location>
</feature>
<dbReference type="GeneID" id="36573879"/>
<evidence type="ECO:0000256" key="1">
    <source>
        <dbReference type="SAM" id="SignalP"/>
    </source>
</evidence>
<dbReference type="PANTHER" id="PTHR33928:SF2">
    <property type="entry name" value="PECTATE LYASE SUPERFAMILY PROTEIN DOMAIN-CONTAINING PROTEIN-RELATED"/>
    <property type="match status" value="1"/>
</dbReference>